<dbReference type="RefSeq" id="WP_053941325.1">
    <property type="nucleotide sequence ID" value="NZ_BSCV01000018.1"/>
</dbReference>
<dbReference type="STRING" id="1578720.HAL011_03150"/>
<dbReference type="GO" id="GO:0008762">
    <property type="term" value="F:UDP-N-acetylmuramate dehydrogenase activity"/>
    <property type="evidence" value="ECO:0007669"/>
    <property type="project" value="UniProtKB-UniRule"/>
</dbReference>
<dbReference type="InterPro" id="IPR036318">
    <property type="entry name" value="FAD-bd_PCMH-like_sf"/>
</dbReference>
<evidence type="ECO:0000313" key="23">
    <source>
        <dbReference type="EMBL" id="CRF43797.1"/>
    </source>
</evidence>
<name>A0A0K2XBB0_9HELI</name>
<reference evidence="25 26" key="3">
    <citation type="submission" date="2014-12" db="EMBL/GenBank/DDBJ databases">
        <authorList>
            <person name="Jaenicke S."/>
        </authorList>
    </citation>
    <scope>NUCLEOTIDE SEQUENCE [LARGE SCALE GENOMIC DNA]</scope>
</reference>
<dbReference type="NCBIfam" id="TIGR00179">
    <property type="entry name" value="murB"/>
    <property type="match status" value="1"/>
</dbReference>
<comment type="subcellular location">
    <subcellularLocation>
        <location evidence="3 19">Cytoplasm</location>
    </subcellularLocation>
</comment>
<evidence type="ECO:0000256" key="2">
    <source>
        <dbReference type="ARBA" id="ARBA00003921"/>
    </source>
</evidence>
<dbReference type="PANTHER" id="PTHR21071:SF4">
    <property type="entry name" value="UDP-N-ACETYLENOLPYRUVOYLGLUCOSAMINE REDUCTASE"/>
    <property type="match status" value="1"/>
</dbReference>
<dbReference type="EMBL" id="CDML01000010">
    <property type="protein sequence ID" value="CRF40553.1"/>
    <property type="molecule type" value="Genomic_DNA"/>
</dbReference>
<dbReference type="GO" id="GO:0051301">
    <property type="term" value="P:cell division"/>
    <property type="evidence" value="ECO:0007669"/>
    <property type="project" value="UniProtKB-KW"/>
</dbReference>
<dbReference type="GO" id="GO:0005829">
    <property type="term" value="C:cytosol"/>
    <property type="evidence" value="ECO:0007669"/>
    <property type="project" value="TreeGrafter"/>
</dbReference>
<keyword evidence="15 19" id="KW-0131">Cell cycle</keyword>
<dbReference type="Proteomes" id="UP000045175">
    <property type="component" value="Unassembled WGS sequence"/>
</dbReference>
<dbReference type="Proteomes" id="UP000041394">
    <property type="component" value="Unassembled WGS sequence"/>
</dbReference>
<dbReference type="Proteomes" id="UP000038622">
    <property type="component" value="Unassembled WGS sequence"/>
</dbReference>
<dbReference type="EMBL" id="CDMH01000039">
    <property type="protein sequence ID" value="CRF42711.1"/>
    <property type="molecule type" value="Genomic_DNA"/>
</dbReference>
<dbReference type="GO" id="GO:0008360">
    <property type="term" value="P:regulation of cell shape"/>
    <property type="evidence" value="ECO:0007669"/>
    <property type="project" value="UniProtKB-KW"/>
</dbReference>
<evidence type="ECO:0000256" key="16">
    <source>
        <dbReference type="ARBA" id="ARBA00023316"/>
    </source>
</evidence>
<dbReference type="AlphaFoldDB" id="A0A0K2XBB0"/>
<dbReference type="PANTHER" id="PTHR21071">
    <property type="entry name" value="UDP-N-ACETYLENOLPYRUVOYLGLUCOSAMINE REDUCTASE"/>
    <property type="match status" value="1"/>
</dbReference>
<keyword evidence="13 19" id="KW-0573">Peptidoglycan synthesis</keyword>
<evidence type="ECO:0000256" key="7">
    <source>
        <dbReference type="ARBA" id="ARBA00022490"/>
    </source>
</evidence>
<comment type="catalytic activity">
    <reaction evidence="18 19">
        <text>UDP-N-acetyl-alpha-D-muramate + NADP(+) = UDP-N-acetyl-3-O-(1-carboxyvinyl)-alpha-D-glucosamine + NADPH + H(+)</text>
        <dbReference type="Rhea" id="RHEA:12248"/>
        <dbReference type="ChEBI" id="CHEBI:15378"/>
        <dbReference type="ChEBI" id="CHEBI:57783"/>
        <dbReference type="ChEBI" id="CHEBI:58349"/>
        <dbReference type="ChEBI" id="CHEBI:68483"/>
        <dbReference type="ChEBI" id="CHEBI:70757"/>
        <dbReference type="EC" id="1.3.1.98"/>
    </reaction>
</comment>
<dbReference type="OrthoDB" id="9804753at2"/>
<keyword evidence="8 19" id="KW-0132">Cell division</keyword>
<evidence type="ECO:0000256" key="15">
    <source>
        <dbReference type="ARBA" id="ARBA00023306"/>
    </source>
</evidence>
<keyword evidence="14 19" id="KW-0560">Oxidoreductase</keyword>
<organism evidence="23 25">
    <name type="scientific">Helicobacter ailurogastricus</name>
    <dbReference type="NCBI Taxonomy" id="1578720"/>
    <lineage>
        <taxon>Bacteria</taxon>
        <taxon>Pseudomonadati</taxon>
        <taxon>Campylobacterota</taxon>
        <taxon>Epsilonproteobacteria</taxon>
        <taxon>Campylobacterales</taxon>
        <taxon>Helicobacteraceae</taxon>
        <taxon>Helicobacter</taxon>
    </lineage>
</organism>
<protein>
    <recommendedName>
        <fullName evidence="6 19">UDP-N-acetylenolpyruvoylglucosamine reductase</fullName>
        <ecNumber evidence="5 19">1.3.1.98</ecNumber>
    </recommendedName>
    <alternativeName>
        <fullName evidence="17 19">UDP-N-acetylmuramate dehydrogenase</fullName>
    </alternativeName>
</protein>
<dbReference type="InterPro" id="IPR016169">
    <property type="entry name" value="FAD-bd_PCMH_sub2"/>
</dbReference>
<dbReference type="Gene3D" id="3.30.465.10">
    <property type="match status" value="1"/>
</dbReference>
<evidence type="ECO:0000256" key="10">
    <source>
        <dbReference type="ARBA" id="ARBA00022827"/>
    </source>
</evidence>
<evidence type="ECO:0000256" key="13">
    <source>
        <dbReference type="ARBA" id="ARBA00022984"/>
    </source>
</evidence>
<dbReference type="SUPFAM" id="SSF56176">
    <property type="entry name" value="FAD-binding/transporter-associated domain-like"/>
    <property type="match status" value="1"/>
</dbReference>
<dbReference type="GO" id="GO:0050660">
    <property type="term" value="F:flavin adenine dinucleotide binding"/>
    <property type="evidence" value="ECO:0007669"/>
    <property type="project" value="InterPro"/>
</dbReference>
<feature type="active site" evidence="19">
    <location>
        <position position="249"/>
    </location>
</feature>
<comment type="pathway">
    <text evidence="4 19">Cell wall biogenesis; peptidoglycan biosynthesis.</text>
</comment>
<reference evidence="23" key="1">
    <citation type="submission" date="2014-12" db="EMBL/GenBank/DDBJ databases">
        <title>Whole genome sequences of four Staphylococcus schleiferi canine isolates.</title>
        <authorList>
            <person name="Misic A.M."/>
            <person name="Cain C."/>
            <person name="Morris D.O."/>
            <person name="Rankin S."/>
            <person name="Beiting D."/>
        </authorList>
    </citation>
    <scope>NUCLEOTIDE SEQUENCE</scope>
    <source>
        <strain evidence="21">ASB11</strain>
        <strain evidence="22">ASB13</strain>
        <strain evidence="23">ASB9</strain>
    </source>
</reference>
<comment type="cofactor">
    <cofactor evidence="1 19">
        <name>FAD</name>
        <dbReference type="ChEBI" id="CHEBI:57692"/>
    </cofactor>
</comment>
<evidence type="ECO:0000256" key="17">
    <source>
        <dbReference type="ARBA" id="ARBA00031026"/>
    </source>
</evidence>
<dbReference type="GO" id="GO:0071555">
    <property type="term" value="P:cell wall organization"/>
    <property type="evidence" value="ECO:0007669"/>
    <property type="project" value="UniProtKB-KW"/>
</dbReference>
<evidence type="ECO:0000313" key="24">
    <source>
        <dbReference type="Proteomes" id="UP000038622"/>
    </source>
</evidence>
<reference evidence="24" key="2">
    <citation type="submission" date="2014-12" db="EMBL/GenBank/DDBJ databases">
        <authorList>
            <person name="Smet A."/>
        </authorList>
    </citation>
    <scope>NUCLEOTIDE SEQUENCE [LARGE SCALE GENOMIC DNA]</scope>
</reference>
<keyword evidence="12 19" id="KW-0133">Cell shape</keyword>
<evidence type="ECO:0000256" key="4">
    <source>
        <dbReference type="ARBA" id="ARBA00004752"/>
    </source>
</evidence>
<keyword evidence="11 19" id="KW-0521">NADP</keyword>
<evidence type="ECO:0000256" key="19">
    <source>
        <dbReference type="HAMAP-Rule" id="MF_00037"/>
    </source>
</evidence>
<proteinExistence type="inferred from homology"/>
<sequence length="254" mass="27814">MLIDFSCYSSVKIGGLVKVQVLDVCAPYAGLRMVGLANNLLVAPEAKNLAILSKNFDYITDLGTCLEVGAKTNAQKLFSYYKNHDLQGLEFLGALPGSLGGLVKMNAGMKAYEMKEVVEALNINGEWVEAKDLGFGYRTSGIEGVVFKARLKKRKGFRQEVYQDCQCMRCHPKKPSFGSCFKNPPGDFAGRLLEAVGLKGFSLGRVGFSPLHANFLINLGGGRFEEVVKLIALAKERVFNAFGIALVEEVCIYY</sequence>
<dbReference type="SUPFAM" id="SSF56194">
    <property type="entry name" value="Uridine diphospho-N-Acetylenolpyruvylglucosamine reductase, MurB, C-terminal domain"/>
    <property type="match status" value="1"/>
</dbReference>
<comment type="similarity">
    <text evidence="19">Belongs to the MurB family.</text>
</comment>
<dbReference type="NCBIfam" id="NF010479">
    <property type="entry name" value="PRK13904.1"/>
    <property type="match status" value="1"/>
</dbReference>
<keyword evidence="9 19" id="KW-0285">Flavoprotein</keyword>
<dbReference type="Gene3D" id="3.90.78.10">
    <property type="entry name" value="UDP-N-acetylenolpyruvoylglucosamine reductase, C-terminal domain"/>
    <property type="match status" value="1"/>
</dbReference>
<dbReference type="HAMAP" id="MF_00037">
    <property type="entry name" value="MurB"/>
    <property type="match status" value="1"/>
</dbReference>
<evidence type="ECO:0000256" key="9">
    <source>
        <dbReference type="ARBA" id="ARBA00022630"/>
    </source>
</evidence>
<feature type="active site" evidence="19">
    <location>
        <position position="138"/>
    </location>
</feature>
<evidence type="ECO:0000313" key="22">
    <source>
        <dbReference type="EMBL" id="CRF42711.1"/>
    </source>
</evidence>
<dbReference type="InterPro" id="IPR011601">
    <property type="entry name" value="MurB_C"/>
</dbReference>
<dbReference type="UniPathway" id="UPA00219"/>
<evidence type="ECO:0000256" key="11">
    <source>
        <dbReference type="ARBA" id="ARBA00022857"/>
    </source>
</evidence>
<keyword evidence="16 19" id="KW-0961">Cell wall biogenesis/degradation</keyword>
<evidence type="ECO:0000256" key="12">
    <source>
        <dbReference type="ARBA" id="ARBA00022960"/>
    </source>
</evidence>
<comment type="function">
    <text evidence="2 19">Cell wall formation.</text>
</comment>
<evidence type="ECO:0000313" key="26">
    <source>
        <dbReference type="Proteomes" id="UP000045175"/>
    </source>
</evidence>
<feature type="active site" description="Proton donor" evidence="19">
    <location>
        <position position="179"/>
    </location>
</feature>
<dbReference type="EC" id="1.3.1.98" evidence="5 19"/>
<evidence type="ECO:0000313" key="21">
    <source>
        <dbReference type="EMBL" id="CRF40553.1"/>
    </source>
</evidence>
<evidence type="ECO:0000256" key="6">
    <source>
        <dbReference type="ARBA" id="ARBA00015188"/>
    </source>
</evidence>
<keyword evidence="24" id="KW-1185">Reference proteome</keyword>
<evidence type="ECO:0000313" key="25">
    <source>
        <dbReference type="Proteomes" id="UP000041394"/>
    </source>
</evidence>
<gene>
    <name evidence="19" type="primary">murB</name>
    <name evidence="21" type="ORF">HAL011_03150</name>
    <name evidence="22" type="ORF">HAL013_09080</name>
    <name evidence="23" type="ORF">HAL09_03500</name>
</gene>
<keyword evidence="10 19" id="KW-0274">FAD</keyword>
<evidence type="ECO:0000259" key="20">
    <source>
        <dbReference type="Pfam" id="PF02873"/>
    </source>
</evidence>
<dbReference type="InterPro" id="IPR036635">
    <property type="entry name" value="MurB_C_sf"/>
</dbReference>
<evidence type="ECO:0000256" key="5">
    <source>
        <dbReference type="ARBA" id="ARBA00012518"/>
    </source>
</evidence>
<dbReference type="Pfam" id="PF02873">
    <property type="entry name" value="MurB_C"/>
    <property type="match status" value="1"/>
</dbReference>
<evidence type="ECO:0000256" key="14">
    <source>
        <dbReference type="ARBA" id="ARBA00023002"/>
    </source>
</evidence>
<dbReference type="EMBL" id="CDMN01000012">
    <property type="protein sequence ID" value="CRF43797.1"/>
    <property type="molecule type" value="Genomic_DNA"/>
</dbReference>
<evidence type="ECO:0000256" key="8">
    <source>
        <dbReference type="ARBA" id="ARBA00022618"/>
    </source>
</evidence>
<accession>A0A0K2XBB0</accession>
<feature type="domain" description="UDP-N-acetylenolpyruvoylglucosamine reductase C-terminal" evidence="20">
    <location>
        <begin position="170"/>
        <end position="252"/>
    </location>
</feature>
<dbReference type="InterPro" id="IPR003170">
    <property type="entry name" value="MurB"/>
</dbReference>
<keyword evidence="7 19" id="KW-0963">Cytoplasm</keyword>
<dbReference type="GO" id="GO:0009252">
    <property type="term" value="P:peptidoglycan biosynthetic process"/>
    <property type="evidence" value="ECO:0007669"/>
    <property type="project" value="UniProtKB-UniRule"/>
</dbReference>
<evidence type="ECO:0000256" key="1">
    <source>
        <dbReference type="ARBA" id="ARBA00001974"/>
    </source>
</evidence>
<evidence type="ECO:0000256" key="3">
    <source>
        <dbReference type="ARBA" id="ARBA00004496"/>
    </source>
</evidence>
<evidence type="ECO:0000256" key="18">
    <source>
        <dbReference type="ARBA" id="ARBA00048914"/>
    </source>
</evidence>